<evidence type="ECO:0000259" key="5">
    <source>
        <dbReference type="Pfam" id="PF00126"/>
    </source>
</evidence>
<dbReference type="InterPro" id="IPR036388">
    <property type="entry name" value="WH-like_DNA-bd_sf"/>
</dbReference>
<evidence type="ECO:0000313" key="6">
    <source>
        <dbReference type="EMBL" id="MBB5352921.1"/>
    </source>
</evidence>
<keyword evidence="7" id="KW-1185">Reference proteome</keyword>
<dbReference type="PANTHER" id="PTHR30346">
    <property type="entry name" value="TRANSCRIPTIONAL DUAL REGULATOR HCAR-RELATED"/>
    <property type="match status" value="1"/>
</dbReference>
<dbReference type="InterPro" id="IPR036390">
    <property type="entry name" value="WH_DNA-bd_sf"/>
</dbReference>
<comment type="caution">
    <text evidence="6">The sequence shown here is derived from an EMBL/GenBank/DDBJ whole genome shotgun (WGS) entry which is preliminary data.</text>
</comment>
<proteinExistence type="inferred from homology"/>
<accession>A0A840VJQ6</accession>
<dbReference type="GO" id="GO:0032993">
    <property type="term" value="C:protein-DNA complex"/>
    <property type="evidence" value="ECO:0007669"/>
    <property type="project" value="TreeGrafter"/>
</dbReference>
<gene>
    <name evidence="6" type="ORF">HNR46_003170</name>
</gene>
<dbReference type="Proteomes" id="UP000557717">
    <property type="component" value="Unassembled WGS sequence"/>
</dbReference>
<evidence type="ECO:0000256" key="3">
    <source>
        <dbReference type="ARBA" id="ARBA00023125"/>
    </source>
</evidence>
<dbReference type="SUPFAM" id="SSF46785">
    <property type="entry name" value="Winged helix' DNA-binding domain"/>
    <property type="match status" value="1"/>
</dbReference>
<reference evidence="6 7" key="1">
    <citation type="submission" date="2020-08" db="EMBL/GenBank/DDBJ databases">
        <title>Genomic Encyclopedia of Type Strains, Phase IV (KMG-IV): sequencing the most valuable type-strain genomes for metagenomic binning, comparative biology and taxonomic classification.</title>
        <authorList>
            <person name="Goeker M."/>
        </authorList>
    </citation>
    <scope>NUCLEOTIDE SEQUENCE [LARGE SCALE GENOMIC DNA]</scope>
    <source>
        <strain evidence="6 7">YC6886</strain>
    </source>
</reference>
<sequence>MISGRYIPDYFHLRAYLSLMKEGRVAPAADSLRTSQANLRRMVASLEGWAGAPLCKTDDAGLFVPTETGHVVQAGAVGLLEACRSFQKQLAEIHRRGRMLRIGVHQGLFRSRLLGKALSCLREDGRFRPFPVCLPEGGGIPVLESGEADLLIWTEDAESRRTVSHNLRRFDVHVLAIKGAEGLPMGWKELCHAGFVVSPAISGNCESKIALSCRKVGGKAGERLGSAEFADWRERGGGVPYCLALDEELDLEHFEGSVHPCPDSPTSNVNVTHLLNHPYPFLEDAAKLLVDRFRLPLSQHHGS</sequence>
<dbReference type="PANTHER" id="PTHR30346:SF17">
    <property type="entry name" value="LYSR FAMILY TRANSCRIPTIONAL REGULATOR"/>
    <property type="match status" value="1"/>
</dbReference>
<dbReference type="GO" id="GO:0003700">
    <property type="term" value="F:DNA-binding transcription factor activity"/>
    <property type="evidence" value="ECO:0007669"/>
    <property type="project" value="InterPro"/>
</dbReference>
<dbReference type="AlphaFoldDB" id="A0A840VJQ6"/>
<dbReference type="GO" id="GO:0003677">
    <property type="term" value="F:DNA binding"/>
    <property type="evidence" value="ECO:0007669"/>
    <property type="project" value="UniProtKB-KW"/>
</dbReference>
<name>A0A840VJQ6_9BACT</name>
<dbReference type="Pfam" id="PF00126">
    <property type="entry name" value="HTH_1"/>
    <property type="match status" value="1"/>
</dbReference>
<protein>
    <submittedName>
        <fullName evidence="6">DNA-binding transcriptional LysR family regulator</fullName>
    </submittedName>
</protein>
<feature type="domain" description="HTH lysR-type" evidence="5">
    <location>
        <begin position="12"/>
        <end position="69"/>
    </location>
</feature>
<evidence type="ECO:0000256" key="2">
    <source>
        <dbReference type="ARBA" id="ARBA00023015"/>
    </source>
</evidence>
<dbReference type="Gene3D" id="1.10.10.10">
    <property type="entry name" value="Winged helix-like DNA-binding domain superfamily/Winged helix DNA-binding domain"/>
    <property type="match status" value="1"/>
</dbReference>
<comment type="similarity">
    <text evidence="1">Belongs to the LysR transcriptional regulatory family.</text>
</comment>
<keyword evidence="2" id="KW-0805">Transcription regulation</keyword>
<dbReference type="RefSeq" id="WP_184020362.1">
    <property type="nucleotide sequence ID" value="NZ_JACHFD010000017.1"/>
</dbReference>
<evidence type="ECO:0000256" key="4">
    <source>
        <dbReference type="ARBA" id="ARBA00023163"/>
    </source>
</evidence>
<organism evidence="6 7">
    <name type="scientific">Haloferula luteola</name>
    <dbReference type="NCBI Taxonomy" id="595692"/>
    <lineage>
        <taxon>Bacteria</taxon>
        <taxon>Pseudomonadati</taxon>
        <taxon>Verrucomicrobiota</taxon>
        <taxon>Verrucomicrobiia</taxon>
        <taxon>Verrucomicrobiales</taxon>
        <taxon>Verrucomicrobiaceae</taxon>
        <taxon>Haloferula</taxon>
    </lineage>
</organism>
<evidence type="ECO:0000313" key="7">
    <source>
        <dbReference type="Proteomes" id="UP000557717"/>
    </source>
</evidence>
<keyword evidence="3 6" id="KW-0238">DNA-binding</keyword>
<keyword evidence="4" id="KW-0804">Transcription</keyword>
<dbReference type="EMBL" id="JACHFD010000017">
    <property type="protein sequence ID" value="MBB5352921.1"/>
    <property type="molecule type" value="Genomic_DNA"/>
</dbReference>
<evidence type="ECO:0000256" key="1">
    <source>
        <dbReference type="ARBA" id="ARBA00009437"/>
    </source>
</evidence>
<dbReference type="InterPro" id="IPR000847">
    <property type="entry name" value="LysR_HTH_N"/>
</dbReference>